<protein>
    <submittedName>
        <fullName evidence="1">Uncharacterized protein</fullName>
    </submittedName>
</protein>
<evidence type="ECO:0000313" key="1">
    <source>
        <dbReference type="EMBL" id="KAI4383609.1"/>
    </source>
</evidence>
<organism evidence="1 2">
    <name type="scientific">Melastoma candidum</name>
    <dbReference type="NCBI Taxonomy" id="119954"/>
    <lineage>
        <taxon>Eukaryota</taxon>
        <taxon>Viridiplantae</taxon>
        <taxon>Streptophyta</taxon>
        <taxon>Embryophyta</taxon>
        <taxon>Tracheophyta</taxon>
        <taxon>Spermatophyta</taxon>
        <taxon>Magnoliopsida</taxon>
        <taxon>eudicotyledons</taxon>
        <taxon>Gunneridae</taxon>
        <taxon>Pentapetalae</taxon>
        <taxon>rosids</taxon>
        <taxon>malvids</taxon>
        <taxon>Myrtales</taxon>
        <taxon>Melastomataceae</taxon>
        <taxon>Melastomatoideae</taxon>
        <taxon>Melastomateae</taxon>
        <taxon>Melastoma</taxon>
    </lineage>
</organism>
<reference evidence="2" key="1">
    <citation type="journal article" date="2023" name="Front. Plant Sci.">
        <title>Chromosomal-level genome assembly of Melastoma candidum provides insights into trichome evolution.</title>
        <authorList>
            <person name="Zhong Y."/>
            <person name="Wu W."/>
            <person name="Sun C."/>
            <person name="Zou P."/>
            <person name="Liu Y."/>
            <person name="Dai S."/>
            <person name="Zhou R."/>
        </authorList>
    </citation>
    <scope>NUCLEOTIDE SEQUENCE [LARGE SCALE GENOMIC DNA]</scope>
</reference>
<dbReference type="EMBL" id="CM042882">
    <property type="protein sequence ID" value="KAI4383609.1"/>
    <property type="molecule type" value="Genomic_DNA"/>
</dbReference>
<accession>A0ACB9RXH5</accession>
<dbReference type="Proteomes" id="UP001057402">
    <property type="component" value="Chromosome 3"/>
</dbReference>
<gene>
    <name evidence="1" type="ORF">MLD38_009423</name>
</gene>
<evidence type="ECO:0000313" key="2">
    <source>
        <dbReference type="Proteomes" id="UP001057402"/>
    </source>
</evidence>
<name>A0ACB9RXH5_9MYRT</name>
<sequence length="145" mass="16052">MAEADDERQRIPEPRSPSRPCLPTARVKKIVYLDREIRRVSTEALHLVAVATDLFLGSLADRSAGVAKEKKRKTVRLEHLRLAVKRHRPTADFLLDSLPPAVATETGSGKPEDKARKKGNDVREAPEGVRTIDNFFSKAGNETSG</sequence>
<comment type="caution">
    <text evidence="1">The sequence shown here is derived from an EMBL/GenBank/DDBJ whole genome shotgun (WGS) entry which is preliminary data.</text>
</comment>
<keyword evidence="2" id="KW-1185">Reference proteome</keyword>
<proteinExistence type="predicted"/>